<organism evidence="6 7">
    <name type="scientific">Comamonas avium</name>
    <dbReference type="NCBI Taxonomy" id="2762231"/>
    <lineage>
        <taxon>Bacteria</taxon>
        <taxon>Pseudomonadati</taxon>
        <taxon>Pseudomonadota</taxon>
        <taxon>Betaproteobacteria</taxon>
        <taxon>Burkholderiales</taxon>
        <taxon>Comamonadaceae</taxon>
        <taxon>Comamonas</taxon>
    </lineage>
</organism>
<keyword evidence="2 4" id="KW-0238">DNA-binding</keyword>
<keyword evidence="3" id="KW-0804">Transcription</keyword>
<dbReference type="InterPro" id="IPR001647">
    <property type="entry name" value="HTH_TetR"/>
</dbReference>
<gene>
    <name evidence="6" type="ORF">H9646_06810</name>
</gene>
<evidence type="ECO:0000256" key="4">
    <source>
        <dbReference type="PROSITE-ProRule" id="PRU00335"/>
    </source>
</evidence>
<dbReference type="PROSITE" id="PS00356">
    <property type="entry name" value="HTH_LACI_1"/>
    <property type="match status" value="1"/>
</dbReference>
<dbReference type="PROSITE" id="PS50977">
    <property type="entry name" value="HTH_TETR_2"/>
    <property type="match status" value="1"/>
</dbReference>
<dbReference type="Gene3D" id="1.10.357.10">
    <property type="entry name" value="Tetracycline Repressor, domain 2"/>
    <property type="match status" value="1"/>
</dbReference>
<dbReference type="Proteomes" id="UP000634919">
    <property type="component" value="Unassembled WGS sequence"/>
</dbReference>
<dbReference type="InterPro" id="IPR036271">
    <property type="entry name" value="Tet_transcr_reg_TetR-rel_C_sf"/>
</dbReference>
<keyword evidence="1" id="KW-0805">Transcription regulation</keyword>
<dbReference type="Pfam" id="PF00440">
    <property type="entry name" value="TetR_N"/>
    <property type="match status" value="1"/>
</dbReference>
<evidence type="ECO:0000313" key="7">
    <source>
        <dbReference type="Proteomes" id="UP000634919"/>
    </source>
</evidence>
<proteinExistence type="predicted"/>
<sequence length="186" mass="20684">MNAHAVTEADDSRMLAALALALVDHPRATLQELAKAAGVSKATLYRFCRTREQLIQRLATQASEALNQATEDACLETDPPAEALRKLIARHLEHPELTAFLTHYWNDLAREMPPETIEKCEQRMDAFFLRGQQAGVFRIDVTAATLSELWFSIFSGLVDAERRGRLARAGLAHIVETTFLRGVSAP</sequence>
<dbReference type="SUPFAM" id="SSF46689">
    <property type="entry name" value="Homeodomain-like"/>
    <property type="match status" value="1"/>
</dbReference>
<accession>A0ABR8S9P8</accession>
<protein>
    <submittedName>
        <fullName evidence="6">TetR family transcriptional regulator</fullName>
    </submittedName>
</protein>
<keyword evidence="7" id="KW-1185">Reference proteome</keyword>
<feature type="DNA-binding region" description="H-T-H motif" evidence="4">
    <location>
        <begin position="29"/>
        <end position="48"/>
    </location>
</feature>
<name>A0ABR8S9P8_9BURK</name>
<dbReference type="PANTHER" id="PTHR30055:SF234">
    <property type="entry name" value="HTH-TYPE TRANSCRIPTIONAL REGULATOR BETI"/>
    <property type="match status" value="1"/>
</dbReference>
<reference evidence="6 7" key="1">
    <citation type="submission" date="2020-08" db="EMBL/GenBank/DDBJ databases">
        <title>A Genomic Blueprint of the Chicken Gut Microbiome.</title>
        <authorList>
            <person name="Gilroy R."/>
            <person name="Ravi A."/>
            <person name="Getino M."/>
            <person name="Pursley I."/>
            <person name="Horton D.L."/>
            <person name="Alikhan N.-F."/>
            <person name="Baker D."/>
            <person name="Gharbi K."/>
            <person name="Hall N."/>
            <person name="Watson M."/>
            <person name="Adriaenssens E.M."/>
            <person name="Foster-Nyarko E."/>
            <person name="Jarju S."/>
            <person name="Secka A."/>
            <person name="Antonio M."/>
            <person name="Oren A."/>
            <person name="Chaudhuri R."/>
            <person name="La Ragione R.M."/>
            <person name="Hildebrand F."/>
            <person name="Pallen M.J."/>
        </authorList>
    </citation>
    <scope>NUCLEOTIDE SEQUENCE [LARGE SCALE GENOMIC DNA]</scope>
    <source>
        <strain evidence="6 7">Sa2CVA6</strain>
    </source>
</reference>
<evidence type="ECO:0000256" key="1">
    <source>
        <dbReference type="ARBA" id="ARBA00023015"/>
    </source>
</evidence>
<dbReference type="SUPFAM" id="SSF48498">
    <property type="entry name" value="Tetracyclin repressor-like, C-terminal domain"/>
    <property type="match status" value="1"/>
</dbReference>
<evidence type="ECO:0000313" key="6">
    <source>
        <dbReference type="EMBL" id="MBD7960188.1"/>
    </source>
</evidence>
<dbReference type="PANTHER" id="PTHR30055">
    <property type="entry name" value="HTH-TYPE TRANSCRIPTIONAL REGULATOR RUTR"/>
    <property type="match status" value="1"/>
</dbReference>
<comment type="caution">
    <text evidence="6">The sequence shown here is derived from an EMBL/GenBank/DDBJ whole genome shotgun (WGS) entry which is preliminary data.</text>
</comment>
<dbReference type="InterPro" id="IPR050109">
    <property type="entry name" value="HTH-type_TetR-like_transc_reg"/>
</dbReference>
<dbReference type="EMBL" id="JACSQK010000003">
    <property type="protein sequence ID" value="MBD7960188.1"/>
    <property type="molecule type" value="Genomic_DNA"/>
</dbReference>
<evidence type="ECO:0000256" key="2">
    <source>
        <dbReference type="ARBA" id="ARBA00023125"/>
    </source>
</evidence>
<feature type="domain" description="HTH tetR-type" evidence="5">
    <location>
        <begin position="8"/>
        <end position="66"/>
    </location>
</feature>
<dbReference type="RefSeq" id="WP_191722590.1">
    <property type="nucleotide sequence ID" value="NZ_JACSQK010000003.1"/>
</dbReference>
<evidence type="ECO:0000256" key="3">
    <source>
        <dbReference type="ARBA" id="ARBA00023163"/>
    </source>
</evidence>
<evidence type="ECO:0000259" key="5">
    <source>
        <dbReference type="PROSITE" id="PS50977"/>
    </source>
</evidence>
<dbReference type="InterPro" id="IPR009057">
    <property type="entry name" value="Homeodomain-like_sf"/>
</dbReference>